<dbReference type="Proteomes" id="UP001176521">
    <property type="component" value="Unassembled WGS sequence"/>
</dbReference>
<organism evidence="5 6">
    <name type="scientific">Tilletia horrida</name>
    <dbReference type="NCBI Taxonomy" id="155126"/>
    <lineage>
        <taxon>Eukaryota</taxon>
        <taxon>Fungi</taxon>
        <taxon>Dikarya</taxon>
        <taxon>Basidiomycota</taxon>
        <taxon>Ustilaginomycotina</taxon>
        <taxon>Exobasidiomycetes</taxon>
        <taxon>Tilletiales</taxon>
        <taxon>Tilletiaceae</taxon>
        <taxon>Tilletia</taxon>
    </lineage>
</organism>
<feature type="signal peptide" evidence="3">
    <location>
        <begin position="1"/>
        <end position="24"/>
    </location>
</feature>
<feature type="chain" id="PRO_5042910510" description="Calcineurin-like phosphoesterase domain-containing protein" evidence="3">
    <location>
        <begin position="25"/>
        <end position="772"/>
    </location>
</feature>
<evidence type="ECO:0000256" key="2">
    <source>
        <dbReference type="ARBA" id="ARBA00023180"/>
    </source>
</evidence>
<keyword evidence="1" id="KW-0378">Hydrolase</keyword>
<evidence type="ECO:0000256" key="3">
    <source>
        <dbReference type="SAM" id="SignalP"/>
    </source>
</evidence>
<proteinExistence type="predicted"/>
<dbReference type="AlphaFoldDB" id="A0AAN6GK93"/>
<dbReference type="CDD" id="cd00842">
    <property type="entry name" value="MPP_ASMase"/>
    <property type="match status" value="1"/>
</dbReference>
<evidence type="ECO:0000313" key="5">
    <source>
        <dbReference type="EMBL" id="KAK0541301.1"/>
    </source>
</evidence>
<reference evidence="5" key="1">
    <citation type="journal article" date="2023" name="PhytoFront">
        <title>Draft Genome Resources of Seven Strains of Tilletia horrida, Causal Agent of Kernel Smut of Rice.</title>
        <authorList>
            <person name="Khanal S."/>
            <person name="Antony Babu S."/>
            <person name="Zhou X.G."/>
        </authorList>
    </citation>
    <scope>NUCLEOTIDE SEQUENCE</scope>
    <source>
        <strain evidence="5">TX3</strain>
    </source>
</reference>
<dbReference type="EMBL" id="JAPDMQ010000001">
    <property type="protein sequence ID" value="KAK0541301.1"/>
    <property type="molecule type" value="Genomic_DNA"/>
</dbReference>
<sequence length="772" mass="83043">MRVLAALSASTALALVCLSTSSQALLPSLPSSASASNTLLTAYTAPTAFAGPFKKFYQTAEPTSVLPRPAIPNKVNGGLFDKAYFPDELANPTVLPTLPPTGDAVLPKPSSTAVPAASFADQIQTNITNIISGTDTDCNKCIAALKLGQALAQADPASAPGVMQNLCRLYKYKSSPTVDVACNRTYAAETLGGTNTQVLSYADFTSSNSTDAQYICANVLGKCPLPAPRELTEDYLNQWFNGRRQPRAGLANAPFKAGSPELPFIGGLLGSLFPKSKQRRPLRVLHFSDIHVDPRFLIGAEAACTNGQCCRADSFNATNAPNAVSALGTGPSYPTKLGGANISAAAAYWGNRKCDSPWSLVVAALESVNKINNGPVDMALYTGDMVTHDANWHLSRDLTFYTQQSLFDSMRYFFGPRTPVFAAIGNHDSSPSDAASPHSLPDGRGEQFSWDWENNARLWEAEGWLTHAEARQAAAHYAGYSVSPRRGLRVITVNTDFWYRNNIFTNINTTNPDNSGMLRFLTDELQKAEDNLERVWIVGHVLTGWDGSNGLDNPTNLFYQIVDRFAPRTIAGIFFGHTHEDQFSVFYANNATSKAAGQAVANAYMGPSVTPGSSVNPSLRFYDIDPETYDVLDVHQYYTQLQDVQPAPGQGPTFELLYSARAAYSNFSASVAKGTYTAPVALTSSSSDNSSTANSTWPVDAPLNATFWASLTDEMEARPELVQLFTVFQGRNSSHSPACTSTECVGAKICYMRSGSGPLGKQCLQGYGSVQG</sequence>
<feature type="domain" description="Calcineurin-like phosphoesterase" evidence="4">
    <location>
        <begin position="282"/>
        <end position="580"/>
    </location>
</feature>
<accession>A0AAN6GK93</accession>
<comment type="caution">
    <text evidence="5">The sequence shown here is derived from an EMBL/GenBank/DDBJ whole genome shotgun (WGS) entry which is preliminary data.</text>
</comment>
<dbReference type="InterPro" id="IPR029052">
    <property type="entry name" value="Metallo-depent_PP-like"/>
</dbReference>
<dbReference type="SUPFAM" id="SSF56300">
    <property type="entry name" value="Metallo-dependent phosphatases"/>
    <property type="match status" value="1"/>
</dbReference>
<dbReference type="Pfam" id="PF00149">
    <property type="entry name" value="Metallophos"/>
    <property type="match status" value="1"/>
</dbReference>
<dbReference type="PANTHER" id="PTHR10340">
    <property type="entry name" value="SPHINGOMYELIN PHOSPHODIESTERASE"/>
    <property type="match status" value="1"/>
</dbReference>
<dbReference type="Gene3D" id="3.60.21.10">
    <property type="match status" value="1"/>
</dbReference>
<name>A0AAN6GK93_9BASI</name>
<evidence type="ECO:0000256" key="1">
    <source>
        <dbReference type="ARBA" id="ARBA00022801"/>
    </source>
</evidence>
<keyword evidence="3" id="KW-0732">Signal</keyword>
<protein>
    <recommendedName>
        <fullName evidence="4">Calcineurin-like phosphoesterase domain-containing protein</fullName>
    </recommendedName>
</protein>
<dbReference type="InterPro" id="IPR004843">
    <property type="entry name" value="Calcineurin-like_PHP"/>
</dbReference>
<evidence type="ECO:0000259" key="4">
    <source>
        <dbReference type="Pfam" id="PF00149"/>
    </source>
</evidence>
<evidence type="ECO:0000313" key="6">
    <source>
        <dbReference type="Proteomes" id="UP001176521"/>
    </source>
</evidence>
<dbReference type="GO" id="GO:0008081">
    <property type="term" value="F:phosphoric diester hydrolase activity"/>
    <property type="evidence" value="ECO:0007669"/>
    <property type="project" value="TreeGrafter"/>
</dbReference>
<dbReference type="InterPro" id="IPR041805">
    <property type="entry name" value="ASMase/PPN1_MPP"/>
</dbReference>
<dbReference type="PANTHER" id="PTHR10340:SF27">
    <property type="entry name" value="ACL091CP"/>
    <property type="match status" value="1"/>
</dbReference>
<gene>
    <name evidence="5" type="ORF">OC842_000006</name>
</gene>
<keyword evidence="6" id="KW-1185">Reference proteome</keyword>
<dbReference type="GO" id="GO:0005615">
    <property type="term" value="C:extracellular space"/>
    <property type="evidence" value="ECO:0007669"/>
    <property type="project" value="TreeGrafter"/>
</dbReference>
<keyword evidence="2" id="KW-0325">Glycoprotein</keyword>